<feature type="signal peptide" evidence="1">
    <location>
        <begin position="1"/>
        <end position="19"/>
    </location>
</feature>
<organism evidence="2 3">
    <name type="scientific">Moraxella bovis</name>
    <dbReference type="NCBI Taxonomy" id="476"/>
    <lineage>
        <taxon>Bacteria</taxon>
        <taxon>Pseudomonadati</taxon>
        <taxon>Pseudomonadota</taxon>
        <taxon>Gammaproteobacteria</taxon>
        <taxon>Moraxellales</taxon>
        <taxon>Moraxellaceae</taxon>
        <taxon>Moraxella</taxon>
    </lineage>
</organism>
<dbReference type="EMBL" id="UGPZ01000003">
    <property type="protein sequence ID" value="STY93221.1"/>
    <property type="molecule type" value="Genomic_DNA"/>
</dbReference>
<accession>A0A378PXD2</accession>
<keyword evidence="1" id="KW-0732">Signal</keyword>
<dbReference type="AlphaFoldDB" id="A0A378PXD2"/>
<reference evidence="2 3" key="1">
    <citation type="submission" date="2018-06" db="EMBL/GenBank/DDBJ databases">
        <authorList>
            <consortium name="Pathogen Informatics"/>
            <person name="Doyle S."/>
        </authorList>
    </citation>
    <scope>NUCLEOTIDE SEQUENCE [LARGE SCALE GENOMIC DNA]</scope>
    <source>
        <strain evidence="2 3">NCTC9426</strain>
    </source>
</reference>
<evidence type="ECO:0000256" key="1">
    <source>
        <dbReference type="SAM" id="SignalP"/>
    </source>
</evidence>
<proteinExistence type="predicted"/>
<dbReference type="RefSeq" id="WP_115369622.1">
    <property type="nucleotide sequence ID" value="NZ_UGPZ01000003.1"/>
</dbReference>
<dbReference type="Proteomes" id="UP000254133">
    <property type="component" value="Unassembled WGS sequence"/>
</dbReference>
<sequence>MIKTLIFLTGLFIAIMSYADPNSDELGVCYLFDGDELKQKDVCVISSSYSFGYAEHTFKLNGIDYEFSYDMNLEIGEMAKNYGMYKRDNFYMPYPYDDEMDSLAMTCFKTEPYDFCYKE</sequence>
<feature type="chain" id="PRO_5016697220" evidence="1">
    <location>
        <begin position="20"/>
        <end position="119"/>
    </location>
</feature>
<evidence type="ECO:0000313" key="3">
    <source>
        <dbReference type="Proteomes" id="UP000254133"/>
    </source>
</evidence>
<evidence type="ECO:0000313" key="2">
    <source>
        <dbReference type="EMBL" id="STY93221.1"/>
    </source>
</evidence>
<protein>
    <submittedName>
        <fullName evidence="2">Uncharacterized protein</fullName>
    </submittedName>
</protein>
<name>A0A378PXD2_MORBO</name>
<gene>
    <name evidence="2" type="ORF">NCTC9426_01941</name>
</gene>